<dbReference type="AlphaFoldDB" id="A0A9W9RN00"/>
<dbReference type="InterPro" id="IPR036291">
    <property type="entry name" value="NAD(P)-bd_dom_sf"/>
</dbReference>
<dbReference type="SUPFAM" id="SSF51735">
    <property type="entry name" value="NAD(P)-binding Rossmann-fold domains"/>
    <property type="match status" value="1"/>
</dbReference>
<protein>
    <submittedName>
        <fullName evidence="3">NAD(P)-binding protein</fullName>
    </submittedName>
</protein>
<reference evidence="3" key="1">
    <citation type="submission" date="2022-12" db="EMBL/GenBank/DDBJ databases">
        <authorList>
            <person name="Petersen C."/>
        </authorList>
    </citation>
    <scope>NUCLEOTIDE SEQUENCE</scope>
    <source>
        <strain evidence="3">IBT 35675</strain>
    </source>
</reference>
<dbReference type="Gene3D" id="3.90.180.10">
    <property type="entry name" value="Medium-chain alcohol dehydrogenases, catalytic domain"/>
    <property type="match status" value="1"/>
</dbReference>
<keyword evidence="1" id="KW-0560">Oxidoreductase</keyword>
<name>A0A9W9RN00_PENBR</name>
<dbReference type="InterPro" id="IPR041694">
    <property type="entry name" value="ADH_N_2"/>
</dbReference>
<proteinExistence type="predicted"/>
<evidence type="ECO:0000256" key="1">
    <source>
        <dbReference type="ARBA" id="ARBA00023002"/>
    </source>
</evidence>
<dbReference type="Gene3D" id="3.40.50.720">
    <property type="entry name" value="NAD(P)-binding Rossmann-like Domain"/>
    <property type="match status" value="1"/>
</dbReference>
<dbReference type="SMART" id="SM00829">
    <property type="entry name" value="PKS_ER"/>
    <property type="match status" value="1"/>
</dbReference>
<dbReference type="Proteomes" id="UP001148299">
    <property type="component" value="Unassembled WGS sequence"/>
</dbReference>
<reference evidence="3" key="2">
    <citation type="journal article" date="2023" name="IMA Fungus">
        <title>Comparative genomic study of the Penicillium genus elucidates a diverse pangenome and 15 lateral gene transfer events.</title>
        <authorList>
            <person name="Petersen C."/>
            <person name="Sorensen T."/>
            <person name="Nielsen M.R."/>
            <person name="Sondergaard T.E."/>
            <person name="Sorensen J.L."/>
            <person name="Fitzpatrick D.A."/>
            <person name="Frisvad J.C."/>
            <person name="Nielsen K.L."/>
        </authorList>
    </citation>
    <scope>NUCLEOTIDE SEQUENCE</scope>
    <source>
        <strain evidence="3">IBT 35675</strain>
    </source>
</reference>
<dbReference type="SUPFAM" id="SSF50129">
    <property type="entry name" value="GroES-like"/>
    <property type="match status" value="1"/>
</dbReference>
<accession>A0A9W9RN00</accession>
<evidence type="ECO:0000259" key="2">
    <source>
        <dbReference type="SMART" id="SM00829"/>
    </source>
</evidence>
<dbReference type="Pfam" id="PF00107">
    <property type="entry name" value="ADH_zinc_N"/>
    <property type="match status" value="1"/>
</dbReference>
<organism evidence="3 4">
    <name type="scientific">Penicillium brevicompactum</name>
    <dbReference type="NCBI Taxonomy" id="5074"/>
    <lineage>
        <taxon>Eukaryota</taxon>
        <taxon>Fungi</taxon>
        <taxon>Dikarya</taxon>
        <taxon>Ascomycota</taxon>
        <taxon>Pezizomycotina</taxon>
        <taxon>Eurotiomycetes</taxon>
        <taxon>Eurotiomycetidae</taxon>
        <taxon>Eurotiales</taxon>
        <taxon>Aspergillaceae</taxon>
        <taxon>Penicillium</taxon>
    </lineage>
</organism>
<dbReference type="Pfam" id="PF16884">
    <property type="entry name" value="ADH_N_2"/>
    <property type="match status" value="1"/>
</dbReference>
<dbReference type="GO" id="GO:0016628">
    <property type="term" value="F:oxidoreductase activity, acting on the CH-CH group of donors, NAD or NADP as acceptor"/>
    <property type="evidence" value="ECO:0007669"/>
    <property type="project" value="InterPro"/>
</dbReference>
<dbReference type="InterPro" id="IPR045010">
    <property type="entry name" value="MDR_fam"/>
</dbReference>
<dbReference type="EMBL" id="JAPZBR010000002">
    <property type="protein sequence ID" value="KAJ5361864.1"/>
    <property type="molecule type" value="Genomic_DNA"/>
</dbReference>
<dbReference type="InterPro" id="IPR013149">
    <property type="entry name" value="ADH-like_C"/>
</dbReference>
<evidence type="ECO:0000313" key="4">
    <source>
        <dbReference type="Proteomes" id="UP001148299"/>
    </source>
</evidence>
<gene>
    <name evidence="3" type="ORF">N7541_002708</name>
</gene>
<comment type="caution">
    <text evidence="3">The sequence shown here is derived from an EMBL/GenBank/DDBJ whole genome shotgun (WGS) entry which is preliminary data.</text>
</comment>
<evidence type="ECO:0000313" key="3">
    <source>
        <dbReference type="EMBL" id="KAJ5361864.1"/>
    </source>
</evidence>
<dbReference type="InterPro" id="IPR020843">
    <property type="entry name" value="ER"/>
</dbReference>
<dbReference type="InterPro" id="IPR011032">
    <property type="entry name" value="GroES-like_sf"/>
</dbReference>
<feature type="domain" description="Enoyl reductase (ER)" evidence="2">
    <location>
        <begin position="20"/>
        <end position="345"/>
    </location>
</feature>
<dbReference type="FunFam" id="3.40.50.720:FF:000121">
    <property type="entry name" value="Prostaglandin reductase 2"/>
    <property type="match status" value="1"/>
</dbReference>
<sequence>MIQSKALVFKEAPEALPEEGKHLDIQIEEFDPDAEPPQGGFTAQVLHASLDPYLRHCMVPADAARDGFPPMTPGSVITNSCVARVLKSGTQNIVCGDVVIGIAPIQEYIAVTAQEAGEFEKLDNPYGLDLKLFLGPVGFPGLTAYSALYEVAKPKAGQTIFISAALGAVGQVVGQIAKIEKMRVIGSAGSDEKLKILTDQIGFDGGFNYRRGNITEQLGKIAPEGIDIYFDNVGGEQLDSAIERMNDFGTIAQCGYSSQYSVPHDQRYGLVNYPQIISKRISWRGLLVIDQNMGNKYKHEHRQRMSKWLADGTFTPIMHDINGMDNSVQGLIDLFNGKNVGKAVVNLI</sequence>
<dbReference type="PANTHER" id="PTHR43205:SF7">
    <property type="entry name" value="PROSTAGLANDIN REDUCTASE 1"/>
    <property type="match status" value="1"/>
</dbReference>
<dbReference type="CDD" id="cd05288">
    <property type="entry name" value="PGDH"/>
    <property type="match status" value="1"/>
</dbReference>
<keyword evidence="4" id="KW-1185">Reference proteome</keyword>
<dbReference type="PANTHER" id="PTHR43205">
    <property type="entry name" value="PROSTAGLANDIN REDUCTASE"/>
    <property type="match status" value="1"/>
</dbReference>